<sequence length="1457" mass="163002">MRRERPRYVEVPDMEADEKTDFAGPTRRPAAEAGAEGPYIQRSEPPTHFVARRRVRRYPDARWRNYPPPVRSDAAYAMYSVASPQAGEQTQRMSRPRPQRHIYPPSHFAQAEYSPYDYDEAGDENSADFPAYDEAVDLTDENAGANDAPDFENVPDPHQPVHRPRRNLKRPLSKVRSDGPPPPPIYRQRPPYIYDYAYEEEDDEWVTEDEEMAAAYGYPPQYRHVEIPIVRRRRRFNSVSSQQWTSPAGHGRQRMYKRRRIPLDGPPLEHEIDDDPMFDDLEREHIIPPATTIHAKTALIDQLNEAVESVTTESPSGHSSGYSEALRVPADDGLIEASTHETRSDMVVHVDCENEEPHRSTSENAEVAPREELVKPTATMTPSSPVSEPATEPDNACPNGELILPGNGEASADKELQQFGSSGQISPGEVVPLVADEAPNGSESQPNSNRTVNSPARKTQDSSLDEEESRIASPPSSVTGDACLNTVGTRDHDQVTFDASEQHSVSTHAQMLSSSSMKTIGKNTAADKSVSTPEGTSTTGIVISDTIRINNHVIDSLTRMNKEEVAFATTKTLLSAQEKMYRRSESSSNCCHRLEVLCGIAYELQCQISSHSCLLDQNRKQKLLENLDACFEKLLTASEQTIQQKVDVLQGVLEHTLSMNELCNDRQVVESKVVAAKPHNTVAVNDCSSPVLTEKTHDKIVDEVSTNWEDDGWFDDTAQIDPANDTEDQENLVAQISPKKSNLRFGSDFLAVKLEEETSSRWPRELPPFVWSLLARVISSDPQSYVMRVTHKRLMDEIAKGDPYYYLHPASMSKDVDAFSPPRTSPVQTCEFGCRGASALKWERKLVQQISSRMKSFDNVAYSLARSSGGKEVLNRKKMNSIIRKLHLVAMQLHSLVSHLYCVKGQATCKEVDSLPIALNNSHFERKMGVYKSRLKLVVPHKYQQQQQTPQQQVNSPTEPAEELLRDTYEFFPELLLCVDIWGYNYREGQAKRQGSKTLLHEDTNTASEGVLFPLGFFRAVESLAFDFEHDSNGLLRCICDELLNIVCLWNDFKWTDNLESVALDRVISFETDVTASILKILELYAHHLQALWAVRLLDEPEQLRSVHFTQFNAYYSDRSQGSLNPTSGSQPRGSRLSTTSSTGGDSSEVDRLVAKEIVEQRIAEEYWNRKVTALSVHGCDDAMQADGTDRSSAYLLSEEAICSWDQQHLMQYLLRWSDVYAIRSDVNALSAVTNHMLKYEVQKYKYASRNNGGKPLSAGVVDVATKQLLAAVSRAQMLIRDALTGTEKLAFHSASSQLPSERKHLTCAEGDTVDVDASKPDQSVRPSESNLTDETPSSQTDESPPNGVDLSSNVKESGAPTPRSQAGRSTPGKSAGNCAAVQEEVSIESGFSPEQPELKDLIQLLAVTKQDMQELCGHRPRSARMREKVQAQSVQLARQTVEIFRNIRTMYAAQRR</sequence>
<name>A0A9W6TRT9_9STRA</name>
<feature type="compositionally biased region" description="Polar residues" evidence="1">
    <location>
        <begin position="1321"/>
        <end position="1356"/>
    </location>
</feature>
<feature type="compositionally biased region" description="Basic and acidic residues" evidence="1">
    <location>
        <begin position="1"/>
        <end position="10"/>
    </location>
</feature>
<proteinExistence type="predicted"/>
<feature type="region of interest" description="Disordered" evidence="1">
    <location>
        <begin position="1312"/>
        <end position="1378"/>
    </location>
</feature>
<feature type="region of interest" description="Disordered" evidence="1">
    <location>
        <begin position="355"/>
        <end position="408"/>
    </location>
</feature>
<feature type="region of interest" description="Disordered" evidence="1">
    <location>
        <begin position="1120"/>
        <end position="1149"/>
    </location>
</feature>
<feature type="compositionally biased region" description="Polar residues" evidence="1">
    <location>
        <begin position="84"/>
        <end position="93"/>
    </location>
</feature>
<feature type="region of interest" description="Disordered" evidence="1">
    <location>
        <begin position="1"/>
        <end position="48"/>
    </location>
</feature>
<keyword evidence="3" id="KW-1185">Reference proteome</keyword>
<feature type="region of interest" description="Disordered" evidence="1">
    <location>
        <begin position="138"/>
        <end position="188"/>
    </location>
</feature>
<accession>A0A9W6TRT9</accession>
<evidence type="ECO:0000313" key="3">
    <source>
        <dbReference type="Proteomes" id="UP001165083"/>
    </source>
</evidence>
<comment type="caution">
    <text evidence="2">The sequence shown here is derived from an EMBL/GenBank/DDBJ whole genome shotgun (WGS) entry which is preliminary data.</text>
</comment>
<feature type="compositionally biased region" description="Basic residues" evidence="1">
    <location>
        <begin position="160"/>
        <end position="173"/>
    </location>
</feature>
<dbReference type="Proteomes" id="UP001165083">
    <property type="component" value="Unassembled WGS sequence"/>
</dbReference>
<dbReference type="EMBL" id="BSXW01000325">
    <property type="protein sequence ID" value="GMF18713.1"/>
    <property type="molecule type" value="Genomic_DNA"/>
</dbReference>
<evidence type="ECO:0000256" key="1">
    <source>
        <dbReference type="SAM" id="MobiDB-lite"/>
    </source>
</evidence>
<feature type="compositionally biased region" description="Low complexity" evidence="1">
    <location>
        <begin position="1134"/>
        <end position="1147"/>
    </location>
</feature>
<dbReference type="OrthoDB" id="114791at2759"/>
<protein>
    <submittedName>
        <fullName evidence="2">Unnamed protein product</fullName>
    </submittedName>
</protein>
<reference evidence="2" key="1">
    <citation type="submission" date="2023-04" db="EMBL/GenBank/DDBJ databases">
        <title>Phytophthora lilii NBRC 32176.</title>
        <authorList>
            <person name="Ichikawa N."/>
            <person name="Sato H."/>
            <person name="Tonouchi N."/>
        </authorList>
    </citation>
    <scope>NUCLEOTIDE SEQUENCE</scope>
    <source>
        <strain evidence="2">NBRC 32176</strain>
    </source>
</reference>
<evidence type="ECO:0000313" key="2">
    <source>
        <dbReference type="EMBL" id="GMF18713.1"/>
    </source>
</evidence>
<feature type="compositionally biased region" description="Polar residues" evidence="1">
    <location>
        <begin position="441"/>
        <end position="457"/>
    </location>
</feature>
<feature type="compositionally biased region" description="Polar residues" evidence="1">
    <location>
        <begin position="1363"/>
        <end position="1373"/>
    </location>
</feature>
<gene>
    <name evidence="2" type="ORF">Plil01_000704400</name>
</gene>
<organism evidence="2 3">
    <name type="scientific">Phytophthora lilii</name>
    <dbReference type="NCBI Taxonomy" id="2077276"/>
    <lineage>
        <taxon>Eukaryota</taxon>
        <taxon>Sar</taxon>
        <taxon>Stramenopiles</taxon>
        <taxon>Oomycota</taxon>
        <taxon>Peronosporomycetes</taxon>
        <taxon>Peronosporales</taxon>
        <taxon>Peronosporaceae</taxon>
        <taxon>Phytophthora</taxon>
    </lineage>
</organism>
<feature type="compositionally biased region" description="Polar residues" evidence="1">
    <location>
        <begin position="1120"/>
        <end position="1133"/>
    </location>
</feature>
<feature type="region of interest" description="Disordered" evidence="1">
    <location>
        <begin position="435"/>
        <end position="486"/>
    </location>
</feature>
<feature type="region of interest" description="Disordered" evidence="1">
    <location>
        <begin position="84"/>
        <end position="107"/>
    </location>
</feature>